<dbReference type="STRING" id="1802115.A2756_02875"/>
<evidence type="ECO:0000313" key="2">
    <source>
        <dbReference type="EMBL" id="OGZ45825.1"/>
    </source>
</evidence>
<reference evidence="2 3" key="1">
    <citation type="journal article" date="2016" name="Nat. Commun.">
        <title>Thousands of microbial genomes shed light on interconnected biogeochemical processes in an aquifer system.</title>
        <authorList>
            <person name="Anantharaman K."/>
            <person name="Brown C.T."/>
            <person name="Hug L.A."/>
            <person name="Sharon I."/>
            <person name="Castelle C.J."/>
            <person name="Probst A.J."/>
            <person name="Thomas B.C."/>
            <person name="Singh A."/>
            <person name="Wilkins M.J."/>
            <person name="Karaoz U."/>
            <person name="Brodie E.L."/>
            <person name="Williams K.H."/>
            <person name="Hubbard S.S."/>
            <person name="Banfield J.F."/>
        </authorList>
    </citation>
    <scope>NUCLEOTIDE SEQUENCE [LARGE SCALE GENOMIC DNA]</scope>
</reference>
<protein>
    <submittedName>
        <fullName evidence="2">Uncharacterized protein</fullName>
    </submittedName>
</protein>
<sequence>MAVADIVSYIRANEGLYPREALVMRLHEAGYPDSEIHEAFTALSAAAFPNPAPASRGVLYLLGRAIMYLVLIVFGVVVVVGIIIANIF</sequence>
<proteinExistence type="predicted"/>
<keyword evidence="1" id="KW-0812">Transmembrane</keyword>
<gene>
    <name evidence="2" type="ORF">A2756_02875</name>
</gene>
<keyword evidence="1" id="KW-0472">Membrane</keyword>
<dbReference type="EMBL" id="MHNL01000005">
    <property type="protein sequence ID" value="OGZ45825.1"/>
    <property type="molecule type" value="Genomic_DNA"/>
</dbReference>
<dbReference type="AlphaFoldDB" id="A0A1G2G6E6"/>
<dbReference type="Proteomes" id="UP000177785">
    <property type="component" value="Unassembled WGS sequence"/>
</dbReference>
<organism evidence="2 3">
    <name type="scientific">Candidatus Ryanbacteria bacterium RIFCSPHIGHO2_01_FULL_48_27</name>
    <dbReference type="NCBI Taxonomy" id="1802115"/>
    <lineage>
        <taxon>Bacteria</taxon>
        <taxon>Candidatus Ryaniibacteriota</taxon>
    </lineage>
</organism>
<evidence type="ECO:0000256" key="1">
    <source>
        <dbReference type="SAM" id="Phobius"/>
    </source>
</evidence>
<evidence type="ECO:0000313" key="3">
    <source>
        <dbReference type="Proteomes" id="UP000177785"/>
    </source>
</evidence>
<comment type="caution">
    <text evidence="2">The sequence shown here is derived from an EMBL/GenBank/DDBJ whole genome shotgun (WGS) entry which is preliminary data.</text>
</comment>
<name>A0A1G2G6E6_9BACT</name>
<keyword evidence="1" id="KW-1133">Transmembrane helix</keyword>
<feature type="transmembrane region" description="Helical" evidence="1">
    <location>
        <begin position="65"/>
        <end position="87"/>
    </location>
</feature>
<accession>A0A1G2G6E6</accession>